<dbReference type="GO" id="GO:0005739">
    <property type="term" value="C:mitochondrion"/>
    <property type="evidence" value="ECO:0007669"/>
    <property type="project" value="TreeGrafter"/>
</dbReference>
<dbReference type="InterPro" id="IPR011419">
    <property type="entry name" value="ATP12_ATP_synth-F1-assembly"/>
</dbReference>
<dbReference type="PANTHER" id="PTHR21013:SF10">
    <property type="entry name" value="ATP SYNTHASE MITOCHONDRIAL F1 COMPLEX ASSEMBLY FACTOR 2"/>
    <property type="match status" value="1"/>
</dbReference>
<evidence type="ECO:0000313" key="3">
    <source>
        <dbReference type="Proteomes" id="UP000274756"/>
    </source>
</evidence>
<dbReference type="InterPro" id="IPR023335">
    <property type="entry name" value="ATP12_ortho_dom_sf"/>
</dbReference>
<proteinExistence type="predicted"/>
<dbReference type="WBParaSite" id="DME_0000938401-mRNA-1">
    <property type="protein sequence ID" value="DME_0000938401-mRNA-1"/>
    <property type="gene ID" value="DME_0000938401"/>
</dbReference>
<keyword evidence="3" id="KW-1185">Reference proteome</keyword>
<accession>A0A158Q689</accession>
<reference evidence="4" key="1">
    <citation type="submission" date="2016-04" db="UniProtKB">
        <authorList>
            <consortium name="WormBaseParasite"/>
        </authorList>
    </citation>
    <scope>IDENTIFICATION</scope>
</reference>
<dbReference type="AlphaFoldDB" id="A0A158Q689"/>
<gene>
    <name evidence="1" type="ORF">DME_LOCUS3095</name>
</gene>
<dbReference type="GO" id="GO:0033615">
    <property type="term" value="P:mitochondrial proton-transporting ATP synthase complex assembly"/>
    <property type="evidence" value="ECO:0007669"/>
    <property type="project" value="TreeGrafter"/>
</dbReference>
<dbReference type="OrthoDB" id="5673at2759"/>
<dbReference type="STRING" id="318479.A0A158Q689"/>
<evidence type="ECO:0000313" key="4">
    <source>
        <dbReference type="WBParaSite" id="DME_0000938401-mRNA-1"/>
    </source>
</evidence>
<organism evidence="2 4">
    <name type="scientific">Dracunculus medinensis</name>
    <name type="common">Guinea worm</name>
    <dbReference type="NCBI Taxonomy" id="318479"/>
    <lineage>
        <taxon>Eukaryota</taxon>
        <taxon>Metazoa</taxon>
        <taxon>Ecdysozoa</taxon>
        <taxon>Nematoda</taxon>
        <taxon>Chromadorea</taxon>
        <taxon>Rhabditida</taxon>
        <taxon>Spirurina</taxon>
        <taxon>Dracunculoidea</taxon>
        <taxon>Dracunculidae</taxon>
        <taxon>Dracunculus</taxon>
    </lineage>
</organism>
<sequence length="242" mass="27730">MNSRFAILMKCFINSSSVLTKPNRFYKVILIWIFFQVDSKPLALAIAQEWNCQGKKIDMNLMRLTGLIFTAIDNPNLLIRFDIIYKLLDYLTTDTLLYHAVGDEELATLQSEKWDPIIKWANNEFGLQLKPSYQICEGHSVNLSDDSLKILRSYLNKFSFPALIGISYAVESCKSLLLILAVMAKKLEVSDAVKYALLEQQFQTEIWGKVEFSHSIEEEELTARLSAGVLFAYLVSHNWNQS</sequence>
<evidence type="ECO:0000313" key="1">
    <source>
        <dbReference type="EMBL" id="VDN53122.1"/>
    </source>
</evidence>
<dbReference type="EMBL" id="UYYG01000103">
    <property type="protein sequence ID" value="VDN53122.1"/>
    <property type="molecule type" value="Genomic_DNA"/>
</dbReference>
<evidence type="ECO:0000313" key="2">
    <source>
        <dbReference type="Proteomes" id="UP000038040"/>
    </source>
</evidence>
<dbReference type="Proteomes" id="UP000038040">
    <property type="component" value="Unplaced"/>
</dbReference>
<reference evidence="1 3" key="2">
    <citation type="submission" date="2018-11" db="EMBL/GenBank/DDBJ databases">
        <authorList>
            <consortium name="Pathogen Informatics"/>
        </authorList>
    </citation>
    <scope>NUCLEOTIDE SEQUENCE [LARGE SCALE GENOMIC DNA]</scope>
</reference>
<dbReference type="SUPFAM" id="SSF160909">
    <property type="entry name" value="ATP12-like"/>
    <property type="match status" value="1"/>
</dbReference>
<dbReference type="Proteomes" id="UP000274756">
    <property type="component" value="Unassembled WGS sequence"/>
</dbReference>
<dbReference type="Gene3D" id="1.10.3580.10">
    <property type="entry name" value="ATP12 ATPase"/>
    <property type="match status" value="1"/>
</dbReference>
<dbReference type="Pfam" id="PF07542">
    <property type="entry name" value="ATP12"/>
    <property type="match status" value="1"/>
</dbReference>
<dbReference type="PANTHER" id="PTHR21013">
    <property type="entry name" value="ATP SYNTHASE MITOCHONDRIAL F1 COMPLEX ASSEMBLY FACTOR 2/ATP12 PROTEIN, MITOCHONDRIAL PRECURSOR"/>
    <property type="match status" value="1"/>
</dbReference>
<name>A0A158Q689_DRAME</name>
<protein>
    <submittedName>
        <fullName evidence="4">ATP synthase mitochondrial F1 complex assembly factor 2</fullName>
    </submittedName>
</protein>